<comment type="subcellular location">
    <subcellularLocation>
        <location evidence="1">Nucleus</location>
    </subcellularLocation>
</comment>
<evidence type="ECO:0000256" key="2">
    <source>
        <dbReference type="SAM" id="MobiDB-lite"/>
    </source>
</evidence>
<protein>
    <recommendedName>
        <fullName evidence="1">Repressor of RNA polymerase III transcription MAF1</fullName>
    </recommendedName>
</protein>
<evidence type="ECO:0000313" key="3">
    <source>
        <dbReference type="EMBL" id="KAF1806848.1"/>
    </source>
</evidence>
<dbReference type="GO" id="GO:0000994">
    <property type="term" value="F:RNA polymerase III core binding"/>
    <property type="evidence" value="ECO:0007669"/>
    <property type="project" value="TreeGrafter"/>
</dbReference>
<dbReference type="GO" id="GO:0016480">
    <property type="term" value="P:negative regulation of transcription by RNA polymerase III"/>
    <property type="evidence" value="ECO:0007669"/>
    <property type="project" value="UniProtKB-UniRule"/>
</dbReference>
<dbReference type="PANTHER" id="PTHR22504:SF0">
    <property type="entry name" value="REPRESSOR OF RNA POLYMERASE III TRANSCRIPTION MAF1 HOMOLOG"/>
    <property type="match status" value="1"/>
</dbReference>
<sequence>MGPLSSWFLFSSFLPSFFNYHNTWRFNMKFLEVDSLDLINTAFLWETSECILTGRVEAYSCKSAGTDKKLFKTLENRYNADLLAPGSISPDDLQVISPFGRLTEAAPRKTFFYLLATLNAAFPEHDFEDVRPDQFLKLPSVEMVMNSVNTTLFNLGNDVIVNRYRLWDVLDEIVQLNDCDVYTYNPDVDDDPMNEEEGYLWSMNYFFFNRKLKRMIFFSCKSESMNAPIAEEEGLNDNDDDDDDADMNENGEKSRRYQDDFLMDDME</sequence>
<keyword evidence="1" id="KW-0678">Repressor</keyword>
<organism evidence="3 4">
    <name type="scientific">Mucor circinelloides f. lusitanicus</name>
    <name type="common">Mucor racemosus var. lusitanicus</name>
    <dbReference type="NCBI Taxonomy" id="29924"/>
    <lineage>
        <taxon>Eukaryota</taxon>
        <taxon>Fungi</taxon>
        <taxon>Fungi incertae sedis</taxon>
        <taxon>Mucoromycota</taxon>
        <taxon>Mucoromycotina</taxon>
        <taxon>Mucoromycetes</taxon>
        <taxon>Mucorales</taxon>
        <taxon>Mucorineae</taxon>
        <taxon>Mucoraceae</taxon>
        <taxon>Mucor</taxon>
    </lineage>
</organism>
<name>A0A8H4BSM7_MUCCL</name>
<dbReference type="GO" id="GO:0005634">
    <property type="term" value="C:nucleus"/>
    <property type="evidence" value="ECO:0007669"/>
    <property type="project" value="UniProtKB-SubCell"/>
</dbReference>
<keyword evidence="1" id="KW-0539">Nucleus</keyword>
<comment type="caution">
    <text evidence="3">The sequence shown here is derived from an EMBL/GenBank/DDBJ whole genome shotgun (WGS) entry which is preliminary data.</text>
</comment>
<proteinExistence type="inferred from homology"/>
<comment type="similarity">
    <text evidence="1">Belongs to the MAF1 family.</text>
</comment>
<keyword evidence="1" id="KW-0805">Transcription regulation</keyword>
<keyword evidence="1" id="KW-0804">Transcription</keyword>
<dbReference type="InterPro" id="IPR015257">
    <property type="entry name" value="Maf1"/>
</dbReference>
<dbReference type="PIRSF" id="PIRSF037240">
    <property type="entry name" value="RNA_polIII_Trep_MAF1"/>
    <property type="match status" value="1"/>
</dbReference>
<dbReference type="Pfam" id="PF09174">
    <property type="entry name" value="Maf1"/>
    <property type="match status" value="1"/>
</dbReference>
<dbReference type="AlphaFoldDB" id="A0A8H4BSM7"/>
<evidence type="ECO:0000313" key="4">
    <source>
        <dbReference type="Proteomes" id="UP000469890"/>
    </source>
</evidence>
<feature type="region of interest" description="Disordered" evidence="2">
    <location>
        <begin position="228"/>
        <end position="267"/>
    </location>
</feature>
<feature type="compositionally biased region" description="Acidic residues" evidence="2">
    <location>
        <begin position="230"/>
        <end position="249"/>
    </location>
</feature>
<dbReference type="Gene3D" id="3.40.1000.50">
    <property type="entry name" value="Repressor of RNA polymerase III transcription Maf1"/>
    <property type="match status" value="2"/>
</dbReference>
<dbReference type="EMBL" id="JAAECE010000001">
    <property type="protein sequence ID" value="KAF1806848.1"/>
    <property type="molecule type" value="Genomic_DNA"/>
</dbReference>
<evidence type="ECO:0000256" key="1">
    <source>
        <dbReference type="PIRNR" id="PIRNR037240"/>
    </source>
</evidence>
<dbReference type="PANTHER" id="PTHR22504">
    <property type="entry name" value="REPRESSOR OF RNA POLYMERASE III TRANSCRIPTION MAF1"/>
    <property type="match status" value="1"/>
</dbReference>
<accession>A0A8H4BSM7</accession>
<reference evidence="3 4" key="1">
    <citation type="submission" date="2019-09" db="EMBL/GenBank/DDBJ databases">
        <authorList>
            <consortium name="DOE Joint Genome Institute"/>
            <person name="Mondo S.J."/>
            <person name="Navarro-Mendoza M.I."/>
            <person name="Perez-Arques C."/>
            <person name="Panchal S."/>
            <person name="Nicolas F.E."/>
            <person name="Ganguly P."/>
            <person name="Pangilinan J."/>
            <person name="Grigoriev I."/>
            <person name="Heitman J."/>
            <person name="Sanya K."/>
            <person name="Garre V."/>
        </authorList>
    </citation>
    <scope>NUCLEOTIDE SEQUENCE [LARGE SCALE GENOMIC DNA]</scope>
    <source>
        <strain evidence="3 4">MU402</strain>
    </source>
</reference>
<feature type="compositionally biased region" description="Basic and acidic residues" evidence="2">
    <location>
        <begin position="250"/>
        <end position="259"/>
    </location>
</feature>
<dbReference type="Proteomes" id="UP000469890">
    <property type="component" value="Unassembled WGS sequence"/>
</dbReference>
<gene>
    <name evidence="3" type="ORF">FB192DRAFT_1352665</name>
</gene>
<dbReference type="InterPro" id="IPR038564">
    <property type="entry name" value="Maf1_sf"/>
</dbReference>
<comment type="function">
    <text evidence="1">Mediator of diverse signals that repress RNA polymerase III transcription. Inhibits the de novo assembly of TFIIIB onto DNA.</text>
</comment>